<protein>
    <submittedName>
        <fullName evidence="1">Uncharacterized protein</fullName>
    </submittedName>
</protein>
<name>A0ACD3A1N8_9AGAR</name>
<gene>
    <name evidence="1" type="ORF">BDN72DRAFT_730830</name>
</gene>
<dbReference type="Proteomes" id="UP000308600">
    <property type="component" value="Unassembled WGS sequence"/>
</dbReference>
<dbReference type="EMBL" id="ML208896">
    <property type="protein sequence ID" value="TFK59783.1"/>
    <property type="molecule type" value="Genomic_DNA"/>
</dbReference>
<keyword evidence="2" id="KW-1185">Reference proteome</keyword>
<organism evidence="1 2">
    <name type="scientific">Pluteus cervinus</name>
    <dbReference type="NCBI Taxonomy" id="181527"/>
    <lineage>
        <taxon>Eukaryota</taxon>
        <taxon>Fungi</taxon>
        <taxon>Dikarya</taxon>
        <taxon>Basidiomycota</taxon>
        <taxon>Agaricomycotina</taxon>
        <taxon>Agaricomycetes</taxon>
        <taxon>Agaricomycetidae</taxon>
        <taxon>Agaricales</taxon>
        <taxon>Pluteineae</taxon>
        <taxon>Pluteaceae</taxon>
        <taxon>Pluteus</taxon>
    </lineage>
</organism>
<evidence type="ECO:0000313" key="1">
    <source>
        <dbReference type="EMBL" id="TFK59783.1"/>
    </source>
</evidence>
<evidence type="ECO:0000313" key="2">
    <source>
        <dbReference type="Proteomes" id="UP000308600"/>
    </source>
</evidence>
<accession>A0ACD3A1N8</accession>
<sequence>VAVDVHEAFAPSDYKRVLEETAKVYNTPRVGSSRNVISPSLQVNIAPAVEKAACRNQGLEDLGEFGSENGHRDENDTPGALTTMIVNSDLPATYERGRFHILGFGIYVELDEHLVISFSGLYKHGGSPPIAPQGEPVQHDAYRLVAVCYPPEVAMTTAGSKVVPLASLPMGELLDLGPEITNPICTPGMFKLATDANWMADGHVLLKPQEQLRFVVESMYRLNNYLFHQLPPGYSPNVDRDLFYRAFSIQDVD</sequence>
<feature type="non-terminal residue" evidence="1">
    <location>
        <position position="1"/>
    </location>
</feature>
<reference evidence="1 2" key="1">
    <citation type="journal article" date="2019" name="Nat. Ecol. Evol.">
        <title>Megaphylogeny resolves global patterns of mushroom evolution.</title>
        <authorList>
            <person name="Varga T."/>
            <person name="Krizsan K."/>
            <person name="Foldi C."/>
            <person name="Dima B."/>
            <person name="Sanchez-Garcia M."/>
            <person name="Sanchez-Ramirez S."/>
            <person name="Szollosi G.J."/>
            <person name="Szarkandi J.G."/>
            <person name="Papp V."/>
            <person name="Albert L."/>
            <person name="Andreopoulos W."/>
            <person name="Angelini C."/>
            <person name="Antonin V."/>
            <person name="Barry K.W."/>
            <person name="Bougher N.L."/>
            <person name="Buchanan P."/>
            <person name="Buyck B."/>
            <person name="Bense V."/>
            <person name="Catcheside P."/>
            <person name="Chovatia M."/>
            <person name="Cooper J."/>
            <person name="Damon W."/>
            <person name="Desjardin D."/>
            <person name="Finy P."/>
            <person name="Geml J."/>
            <person name="Haridas S."/>
            <person name="Hughes K."/>
            <person name="Justo A."/>
            <person name="Karasinski D."/>
            <person name="Kautmanova I."/>
            <person name="Kiss B."/>
            <person name="Kocsube S."/>
            <person name="Kotiranta H."/>
            <person name="LaButti K.M."/>
            <person name="Lechner B.E."/>
            <person name="Liimatainen K."/>
            <person name="Lipzen A."/>
            <person name="Lukacs Z."/>
            <person name="Mihaltcheva S."/>
            <person name="Morgado L.N."/>
            <person name="Niskanen T."/>
            <person name="Noordeloos M.E."/>
            <person name="Ohm R.A."/>
            <person name="Ortiz-Santana B."/>
            <person name="Ovrebo C."/>
            <person name="Racz N."/>
            <person name="Riley R."/>
            <person name="Savchenko A."/>
            <person name="Shiryaev A."/>
            <person name="Soop K."/>
            <person name="Spirin V."/>
            <person name="Szebenyi C."/>
            <person name="Tomsovsky M."/>
            <person name="Tulloss R.E."/>
            <person name="Uehling J."/>
            <person name="Grigoriev I.V."/>
            <person name="Vagvolgyi C."/>
            <person name="Papp T."/>
            <person name="Martin F.M."/>
            <person name="Miettinen O."/>
            <person name="Hibbett D.S."/>
            <person name="Nagy L.G."/>
        </authorList>
    </citation>
    <scope>NUCLEOTIDE SEQUENCE [LARGE SCALE GENOMIC DNA]</scope>
    <source>
        <strain evidence="1 2">NL-1719</strain>
    </source>
</reference>
<proteinExistence type="predicted"/>
<feature type="non-terminal residue" evidence="1">
    <location>
        <position position="253"/>
    </location>
</feature>